<protein>
    <submittedName>
        <fullName evidence="1">Uncharacterized protein</fullName>
    </submittedName>
</protein>
<sequence length="46" mass="5373">MAIHHLGNLERIAGRQTEFYYQKTDLTTDVSAVEARFCLAFMFLTY</sequence>
<dbReference type="AlphaFoldDB" id="A0A378XYF8"/>
<organism evidence="1 2">
    <name type="scientific">Paenibacillus polymyxa</name>
    <name type="common">Bacillus polymyxa</name>
    <dbReference type="NCBI Taxonomy" id="1406"/>
    <lineage>
        <taxon>Bacteria</taxon>
        <taxon>Bacillati</taxon>
        <taxon>Bacillota</taxon>
        <taxon>Bacilli</taxon>
        <taxon>Bacillales</taxon>
        <taxon>Paenibacillaceae</taxon>
        <taxon>Paenibacillus</taxon>
    </lineage>
</organism>
<accession>A0A378XYF8</accession>
<reference evidence="1 2" key="1">
    <citation type="submission" date="2018-06" db="EMBL/GenBank/DDBJ databases">
        <authorList>
            <consortium name="Pathogen Informatics"/>
            <person name="Doyle S."/>
        </authorList>
    </citation>
    <scope>NUCLEOTIDE SEQUENCE [LARGE SCALE GENOMIC DNA]</scope>
    <source>
        <strain evidence="1 2">NCTC10343</strain>
    </source>
</reference>
<name>A0A378XYF8_PAEPO</name>
<evidence type="ECO:0000313" key="2">
    <source>
        <dbReference type="Proteomes" id="UP000254400"/>
    </source>
</evidence>
<dbReference type="Proteomes" id="UP000254400">
    <property type="component" value="Unassembled WGS sequence"/>
</dbReference>
<dbReference type="EMBL" id="UGSC01000001">
    <property type="protein sequence ID" value="SUA69874.1"/>
    <property type="molecule type" value="Genomic_DNA"/>
</dbReference>
<evidence type="ECO:0000313" key="1">
    <source>
        <dbReference type="EMBL" id="SUA69874.1"/>
    </source>
</evidence>
<gene>
    <name evidence="1" type="ORF">NCTC10343_02740</name>
</gene>
<proteinExistence type="predicted"/>